<evidence type="ECO:0000313" key="2">
    <source>
        <dbReference type="Proteomes" id="UP000227088"/>
    </source>
</evidence>
<reference evidence="2" key="1">
    <citation type="journal article" date="2017" name="Proc. Natl. Acad. Sci. U.S.A.">
        <title>Simulation of Deepwater Horizon oil plume reveals substrate specialization within a complex community of hydrocarbon degraders.</title>
        <authorList>
            <person name="Hu P."/>
            <person name="Dubinsky E.A."/>
            <person name="Probst A.J."/>
            <person name="Wang J."/>
            <person name="Sieber C.M.K."/>
            <person name="Tom L.M."/>
            <person name="Gardinali P."/>
            <person name="Banfield J.F."/>
            <person name="Atlas R.M."/>
            <person name="Andersen G.L."/>
        </authorList>
    </citation>
    <scope>NUCLEOTIDE SEQUENCE [LARGE SCALE GENOMIC DNA]</scope>
</reference>
<organism evidence="1 2">
    <name type="scientific">Oleispira antarctica</name>
    <dbReference type="NCBI Taxonomy" id="188908"/>
    <lineage>
        <taxon>Bacteria</taxon>
        <taxon>Pseudomonadati</taxon>
        <taxon>Pseudomonadota</taxon>
        <taxon>Gammaproteobacteria</taxon>
        <taxon>Oceanospirillales</taxon>
        <taxon>Oceanospirillaceae</taxon>
        <taxon>Oleispira</taxon>
    </lineage>
</organism>
<comment type="caution">
    <text evidence="1">The sequence shown here is derived from an EMBL/GenBank/DDBJ whole genome shotgun (WGS) entry which is preliminary data.</text>
</comment>
<proteinExistence type="predicted"/>
<gene>
    <name evidence="1" type="ORF">A9R00_05590</name>
</gene>
<name>A0A1Y5I0F6_OLEAN</name>
<dbReference type="AlphaFoldDB" id="A0A1Y5I0F6"/>
<accession>A0A1Y5I0F6</accession>
<sequence>MKLIFLKSNTIFSIILFSQFSYSDLEMLTDKNLSDVDGAGIGIVLEDFIFNGGEAINGGGTFEVSGLQTSDNKPVILGISQFYIAGSGSNRGTNVDGNSVNIGRLTNPFNLELRDGNDLDVGVTDKAVFEFSAPTKLNGSRASERPDMGIRFDLEIDGVSHQSLENHIESLSIDGSYIRLWGGDGHMEGELALNVYTPNIELFACDSAGLNCGETVSFQNVSIELELGQGEYQPVTFEVDATGNFVFEVGTLEGKCASTNGTGGCDSGTAGYEDLNNYYASGPASNTYIGNVSVGGQSFGSTTISNLQIQYLEVKSHDL</sequence>
<dbReference type="EMBL" id="MABE01000320">
    <property type="protein sequence ID" value="OUS40525.1"/>
    <property type="molecule type" value="Genomic_DNA"/>
</dbReference>
<protein>
    <submittedName>
        <fullName evidence="1">Uncharacterized protein</fullName>
    </submittedName>
</protein>
<dbReference type="Proteomes" id="UP000227088">
    <property type="component" value="Unassembled WGS sequence"/>
</dbReference>
<evidence type="ECO:0000313" key="1">
    <source>
        <dbReference type="EMBL" id="OUS40525.1"/>
    </source>
</evidence>